<comment type="caution">
    <text evidence="2">The sequence shown here is derived from an EMBL/GenBank/DDBJ whole genome shotgun (WGS) entry which is preliminary data.</text>
</comment>
<dbReference type="AlphaFoldDB" id="A0A9P6Y6G8"/>
<evidence type="ECO:0000313" key="2">
    <source>
        <dbReference type="EMBL" id="KAG1540652.1"/>
    </source>
</evidence>
<evidence type="ECO:0000256" key="1">
    <source>
        <dbReference type="SAM" id="MobiDB-lite"/>
    </source>
</evidence>
<dbReference type="Proteomes" id="UP000717996">
    <property type="component" value="Unassembled WGS sequence"/>
</dbReference>
<protein>
    <submittedName>
        <fullName evidence="2">Uncharacterized protein</fullName>
    </submittedName>
</protein>
<proteinExistence type="predicted"/>
<gene>
    <name evidence="2" type="ORF">G6F51_008393</name>
</gene>
<sequence length="84" mass="9562">MAPISQISRPVEQQNIQPPSLPVNNDALDSIDNITAIINAYRRYPHPLQEEINILKIAQQTLDIILTPTSSTFPSNSNFHRQRR</sequence>
<dbReference type="EMBL" id="JAANIT010001371">
    <property type="protein sequence ID" value="KAG1540652.1"/>
    <property type="molecule type" value="Genomic_DNA"/>
</dbReference>
<accession>A0A9P6Y6G8</accession>
<reference evidence="2" key="1">
    <citation type="journal article" date="2020" name="Microb. Genom.">
        <title>Genetic diversity of clinical and environmental Mucorales isolates obtained from an investigation of mucormycosis cases among solid organ transplant recipients.</title>
        <authorList>
            <person name="Nguyen M.H."/>
            <person name="Kaul D."/>
            <person name="Muto C."/>
            <person name="Cheng S.J."/>
            <person name="Richter R.A."/>
            <person name="Bruno V.M."/>
            <person name="Liu G."/>
            <person name="Beyhan S."/>
            <person name="Sundermann A.J."/>
            <person name="Mounaud S."/>
            <person name="Pasculle A.W."/>
            <person name="Nierman W.C."/>
            <person name="Driscoll E."/>
            <person name="Cumbie R."/>
            <person name="Clancy C.J."/>
            <person name="Dupont C.L."/>
        </authorList>
    </citation>
    <scope>NUCLEOTIDE SEQUENCE</scope>
    <source>
        <strain evidence="2">GL16</strain>
    </source>
</reference>
<feature type="compositionally biased region" description="Polar residues" evidence="1">
    <location>
        <begin position="1"/>
        <end position="18"/>
    </location>
</feature>
<name>A0A9P6Y6G8_RHIOR</name>
<feature type="region of interest" description="Disordered" evidence="1">
    <location>
        <begin position="1"/>
        <end position="24"/>
    </location>
</feature>
<organism evidence="2 3">
    <name type="scientific">Rhizopus oryzae</name>
    <name type="common">Mucormycosis agent</name>
    <name type="synonym">Rhizopus arrhizus var. delemar</name>
    <dbReference type="NCBI Taxonomy" id="64495"/>
    <lineage>
        <taxon>Eukaryota</taxon>
        <taxon>Fungi</taxon>
        <taxon>Fungi incertae sedis</taxon>
        <taxon>Mucoromycota</taxon>
        <taxon>Mucoromycotina</taxon>
        <taxon>Mucoromycetes</taxon>
        <taxon>Mucorales</taxon>
        <taxon>Mucorineae</taxon>
        <taxon>Rhizopodaceae</taxon>
        <taxon>Rhizopus</taxon>
    </lineage>
</organism>
<evidence type="ECO:0000313" key="3">
    <source>
        <dbReference type="Proteomes" id="UP000717996"/>
    </source>
</evidence>